<keyword evidence="1" id="KW-0611">Plant defense</keyword>
<dbReference type="EMBL" id="AP019302">
    <property type="protein sequence ID" value="BBH05503.1"/>
    <property type="molecule type" value="Genomic_DNA"/>
</dbReference>
<dbReference type="InterPro" id="IPR032675">
    <property type="entry name" value="LRR_dom_sf"/>
</dbReference>
<dbReference type="PANTHER" id="PTHR16083:SF25">
    <property type="entry name" value="C-JID DOMAIN-CONTAINING PROTEIN"/>
    <property type="match status" value="1"/>
</dbReference>
<evidence type="ECO:0000259" key="2">
    <source>
        <dbReference type="Pfam" id="PF23286"/>
    </source>
</evidence>
<proteinExistence type="predicted"/>
<evidence type="ECO:0000313" key="3">
    <source>
        <dbReference type="EMBL" id="BBH05503.1"/>
    </source>
</evidence>
<protein>
    <submittedName>
        <fullName evidence="3">Disease resistance TIR-NBS-LRR class protein</fullName>
    </submittedName>
</protein>
<reference evidence="3" key="1">
    <citation type="journal article" date="2019" name="Science">
        <title>Mutation of a bHLH transcription factor allowed almond domestication.</title>
        <authorList>
            <person name="Sanchez-Perez R."/>
            <person name="Pavan S."/>
            <person name="Mazzeo R."/>
            <person name="Moldovan C."/>
            <person name="Aiese Cigliano R."/>
            <person name="Del Cueto J."/>
            <person name="Ricciardi F."/>
            <person name="Lotti C."/>
            <person name="Ricciardi L."/>
            <person name="Dicenta F."/>
            <person name="Lopez-Marques R.L."/>
            <person name="Lindberg Moller B."/>
        </authorList>
    </citation>
    <scope>NUCLEOTIDE SEQUENCE</scope>
</reference>
<name>A0A4Y1RP65_PRUDU</name>
<organism evidence="3">
    <name type="scientific">Prunus dulcis</name>
    <name type="common">Almond</name>
    <name type="synonym">Amygdalus dulcis</name>
    <dbReference type="NCBI Taxonomy" id="3755"/>
    <lineage>
        <taxon>Eukaryota</taxon>
        <taxon>Viridiplantae</taxon>
        <taxon>Streptophyta</taxon>
        <taxon>Embryophyta</taxon>
        <taxon>Tracheophyta</taxon>
        <taxon>Spermatophyta</taxon>
        <taxon>Magnoliopsida</taxon>
        <taxon>eudicotyledons</taxon>
        <taxon>Gunneridae</taxon>
        <taxon>Pentapetalae</taxon>
        <taxon>rosids</taxon>
        <taxon>fabids</taxon>
        <taxon>Rosales</taxon>
        <taxon>Rosaceae</taxon>
        <taxon>Amygdaloideae</taxon>
        <taxon>Amygdaleae</taxon>
        <taxon>Prunus</taxon>
    </lineage>
</organism>
<feature type="domain" description="Disease resistance protein RPS4B/Roq1-like leucine-rich repeats" evidence="2">
    <location>
        <begin position="27"/>
        <end position="118"/>
    </location>
</feature>
<evidence type="ECO:0000256" key="1">
    <source>
        <dbReference type="ARBA" id="ARBA00022821"/>
    </source>
</evidence>
<accession>A0A4Y1RP65</accession>
<dbReference type="Gene3D" id="3.80.10.10">
    <property type="entry name" value="Ribonuclease Inhibitor"/>
    <property type="match status" value="1"/>
</dbReference>
<sequence>MEVVEVHRIHHRASKSGRSLPREVEMDSLAYFSLESCSKVKTIPEFSGQMKNLSSLNLNETSIGKLPSSIGRLVGLTSLNIRDCKNLLGLPSAICNLKSLEWLNANGCANMTNSQKAWGRWSGTAIRQVPWSIVRLKNLKYLDFGGCGSQLKYQRNGFVLDSPDGLLSLTRLDLSDCVFVKGIFRVILAACPL</sequence>
<dbReference type="AlphaFoldDB" id="A0A4Y1RP65"/>
<gene>
    <name evidence="3" type="ORF">Prudu_016907</name>
</gene>
<dbReference type="Pfam" id="PF23286">
    <property type="entry name" value="LRR_13"/>
    <property type="match status" value="1"/>
</dbReference>
<dbReference type="SUPFAM" id="SSF52058">
    <property type="entry name" value="L domain-like"/>
    <property type="match status" value="1"/>
</dbReference>
<dbReference type="InterPro" id="IPR058546">
    <property type="entry name" value="RPS4B/Roq1-like_LRR"/>
</dbReference>
<dbReference type="PANTHER" id="PTHR16083">
    <property type="entry name" value="LEUCINE RICH REPEAT CONTAINING PROTEIN"/>
    <property type="match status" value="1"/>
</dbReference>